<sequence length="133" mass="14428">MLPLACLLPSRGQGGGWLATKRTWVLGVAWKASRRRLTSSACGQSGLLLFLQTFFAAAAAAPVLVNPSSTCWASVVESSHQEHVADSATGSGRMIVLEGWRQEIAKQLTSEIHELIDEKATRGSEDMAEYRRV</sequence>
<protein>
    <submittedName>
        <fullName evidence="1 3">Uncharacterized protein</fullName>
    </submittedName>
</protein>
<dbReference type="AlphaFoldDB" id="A0A0R3UD78"/>
<reference evidence="1 2" key="2">
    <citation type="submission" date="2018-10" db="EMBL/GenBank/DDBJ databases">
        <authorList>
            <consortium name="Pathogen Informatics"/>
        </authorList>
    </citation>
    <scope>NUCLEOTIDE SEQUENCE [LARGE SCALE GENOMIC DNA]</scope>
</reference>
<dbReference type="WBParaSite" id="MCOS_0000487601-mRNA-1">
    <property type="protein sequence ID" value="MCOS_0000487601-mRNA-1"/>
    <property type="gene ID" value="MCOS_0000487601"/>
</dbReference>
<evidence type="ECO:0000313" key="2">
    <source>
        <dbReference type="Proteomes" id="UP000267029"/>
    </source>
</evidence>
<evidence type="ECO:0000313" key="3">
    <source>
        <dbReference type="WBParaSite" id="MCOS_0000487601-mRNA-1"/>
    </source>
</evidence>
<dbReference type="Proteomes" id="UP000267029">
    <property type="component" value="Unassembled WGS sequence"/>
</dbReference>
<evidence type="ECO:0000313" key="1">
    <source>
        <dbReference type="EMBL" id="VDD78874.1"/>
    </source>
</evidence>
<keyword evidence="2" id="KW-1185">Reference proteome</keyword>
<dbReference type="EMBL" id="UXSR01002545">
    <property type="protein sequence ID" value="VDD78874.1"/>
    <property type="molecule type" value="Genomic_DNA"/>
</dbReference>
<proteinExistence type="predicted"/>
<accession>A0A0R3UD78</accession>
<name>A0A0R3UD78_MESCO</name>
<organism evidence="3">
    <name type="scientific">Mesocestoides corti</name>
    <name type="common">Flatworm</name>
    <dbReference type="NCBI Taxonomy" id="53468"/>
    <lineage>
        <taxon>Eukaryota</taxon>
        <taxon>Metazoa</taxon>
        <taxon>Spiralia</taxon>
        <taxon>Lophotrochozoa</taxon>
        <taxon>Platyhelminthes</taxon>
        <taxon>Cestoda</taxon>
        <taxon>Eucestoda</taxon>
        <taxon>Cyclophyllidea</taxon>
        <taxon>Mesocestoididae</taxon>
        <taxon>Mesocestoides</taxon>
    </lineage>
</organism>
<gene>
    <name evidence="1" type="ORF">MCOS_LOCUS4877</name>
</gene>
<reference evidence="3" key="1">
    <citation type="submission" date="2017-02" db="UniProtKB">
        <authorList>
            <consortium name="WormBaseParasite"/>
        </authorList>
    </citation>
    <scope>IDENTIFICATION</scope>
</reference>